<proteinExistence type="inferred from homology"/>
<name>A0A8S5NHF9_9CAUD</name>
<dbReference type="SUPFAM" id="SSF51735">
    <property type="entry name" value="NAD(P)-binding Rossmann-fold domains"/>
    <property type="match status" value="1"/>
</dbReference>
<organism evidence="3">
    <name type="scientific">Myoviridae sp. ctcwu24</name>
    <dbReference type="NCBI Taxonomy" id="2826670"/>
    <lineage>
        <taxon>Viruses</taxon>
        <taxon>Duplodnaviria</taxon>
        <taxon>Heunggongvirae</taxon>
        <taxon>Uroviricota</taxon>
        <taxon>Caudoviricetes</taxon>
    </lineage>
</organism>
<evidence type="ECO:0000259" key="2">
    <source>
        <dbReference type="Pfam" id="PF02719"/>
    </source>
</evidence>
<dbReference type="PANTHER" id="PTHR43318">
    <property type="entry name" value="UDP-N-ACETYLGLUCOSAMINE 4,6-DEHYDRATASE"/>
    <property type="match status" value="1"/>
</dbReference>
<dbReference type="InterPro" id="IPR051203">
    <property type="entry name" value="Polysaccharide_Synthase-Rel"/>
</dbReference>
<dbReference type="InterPro" id="IPR003869">
    <property type="entry name" value="Polysac_CapD-like"/>
</dbReference>
<dbReference type="PANTHER" id="PTHR43318:SF2">
    <property type="entry name" value="UDP-N-ACETYLGLUCOSAMINE 4,6-DEHYDRATASE (INVERTING)"/>
    <property type="match status" value="1"/>
</dbReference>
<dbReference type="InterPro" id="IPR036291">
    <property type="entry name" value="NAD(P)-bd_dom_sf"/>
</dbReference>
<comment type="similarity">
    <text evidence="1">Belongs to the polysaccharide synthase family.</text>
</comment>
<dbReference type="Gene3D" id="3.40.50.720">
    <property type="entry name" value="NAD(P)-binding Rossmann-like Domain"/>
    <property type="match status" value="1"/>
</dbReference>
<protein>
    <submittedName>
        <fullName evidence="3">Polysaccharide biosynthesis protein</fullName>
    </submittedName>
</protein>
<reference evidence="3" key="1">
    <citation type="journal article" date="2021" name="Proc. Natl. Acad. Sci. U.S.A.">
        <title>A Catalog of Tens of Thousands of Viruses from Human Metagenomes Reveals Hidden Associations with Chronic Diseases.</title>
        <authorList>
            <person name="Tisza M.J."/>
            <person name="Buck C.B."/>
        </authorList>
    </citation>
    <scope>NUCLEOTIDE SEQUENCE</scope>
    <source>
        <strain evidence="3">Ctcwu24</strain>
    </source>
</reference>
<dbReference type="EMBL" id="BK015167">
    <property type="protein sequence ID" value="DAD93788.1"/>
    <property type="molecule type" value="Genomic_DNA"/>
</dbReference>
<dbReference type="Pfam" id="PF02719">
    <property type="entry name" value="Polysacc_synt_2"/>
    <property type="match status" value="1"/>
</dbReference>
<feature type="domain" description="Polysaccharide biosynthesis protein CapD-like" evidence="2">
    <location>
        <begin position="11"/>
        <end position="286"/>
    </location>
</feature>
<dbReference type="CDD" id="cd05237">
    <property type="entry name" value="UDP_invert_4-6DH_SDR_e"/>
    <property type="match status" value="1"/>
</dbReference>
<evidence type="ECO:0000256" key="1">
    <source>
        <dbReference type="ARBA" id="ARBA00007430"/>
    </source>
</evidence>
<evidence type="ECO:0000313" key="3">
    <source>
        <dbReference type="EMBL" id="DAD93788.1"/>
    </source>
</evidence>
<accession>A0A8S5NHF9</accession>
<sequence length="326" mass="35986">MNITTLQGATVLITGGTGTFGNAFLDECLAAGADEIRIFSRDEKKQYDMAQRYRENRNVRFFLGDIRDKRSIDAAMYGVDFVFHAAAMKQVPSCENFPMEAVKTNINGSENLLLAAIQKRVQKVVCLSTDKAVYPTSAMGMTKAYMEKLAFQKAEQQSGTEICVTRFGNLVASRGSAVPLFIEQVQNGMPITITDPAMTRFMMTVKEAVALVRQAFAVGRNGELLVKRSAACTTGDLAKAVCEYMHLSADYPVVQIGIRPGEKMHEALLTEEEAEIATIKGDYMVVSRDRKGLKKLDVPYRSDLAERMDEPAVLRLIESVFEGGMS</sequence>